<dbReference type="Pfam" id="PF13279">
    <property type="entry name" value="4HBT_2"/>
    <property type="match status" value="1"/>
</dbReference>
<proteinExistence type="predicted"/>
<organism evidence="1">
    <name type="scientific">freshwater metagenome</name>
    <dbReference type="NCBI Taxonomy" id="449393"/>
    <lineage>
        <taxon>unclassified sequences</taxon>
        <taxon>metagenomes</taxon>
        <taxon>ecological metagenomes</taxon>
    </lineage>
</organism>
<dbReference type="AlphaFoldDB" id="A0A6J6M7J9"/>
<dbReference type="InterPro" id="IPR029069">
    <property type="entry name" value="HotDog_dom_sf"/>
</dbReference>
<dbReference type="CDD" id="cd00586">
    <property type="entry name" value="4HBT"/>
    <property type="match status" value="1"/>
</dbReference>
<dbReference type="Gene3D" id="3.10.129.10">
    <property type="entry name" value="Hotdog Thioesterase"/>
    <property type="match status" value="1"/>
</dbReference>
<dbReference type="SUPFAM" id="SSF54637">
    <property type="entry name" value="Thioesterase/thiol ester dehydrase-isomerase"/>
    <property type="match status" value="1"/>
</dbReference>
<dbReference type="EMBL" id="CAEZWE010000129">
    <property type="protein sequence ID" value="CAB4668493.1"/>
    <property type="molecule type" value="Genomic_DNA"/>
</dbReference>
<name>A0A6J6M7J9_9ZZZZ</name>
<gene>
    <name evidence="1" type="ORF">UFOPK2169_01830</name>
</gene>
<protein>
    <submittedName>
        <fullName evidence="1">Unannotated protein</fullName>
    </submittedName>
</protein>
<reference evidence="1" key="1">
    <citation type="submission" date="2020-05" db="EMBL/GenBank/DDBJ databases">
        <authorList>
            <person name="Chiriac C."/>
            <person name="Salcher M."/>
            <person name="Ghai R."/>
            <person name="Kavagutti S V."/>
        </authorList>
    </citation>
    <scope>NUCLEOTIDE SEQUENCE</scope>
</reference>
<sequence length="139" mass="15506">MAYTELIRVRYNECDMQNVVFNANYWMYADDAVAQFVRHAIAAETSTEPDSVNFADVGFDFMLKTAQGTWHKGATYGDIISATCAVTRWGKTSFDVTVNMSVDDAPVFDCVITYVSTTPGAPKPVEVPEMIRRALERSL</sequence>
<evidence type="ECO:0000313" key="1">
    <source>
        <dbReference type="EMBL" id="CAB4668493.1"/>
    </source>
</evidence>
<accession>A0A6J6M7J9</accession>